<evidence type="ECO:0000256" key="5">
    <source>
        <dbReference type="ARBA" id="ARBA00023049"/>
    </source>
</evidence>
<keyword evidence="2 6" id="KW-0479">Metal-binding</keyword>
<evidence type="ECO:0000256" key="2">
    <source>
        <dbReference type="ARBA" id="ARBA00022723"/>
    </source>
</evidence>
<keyword evidence="3 6" id="KW-0378">Hydrolase</keyword>
<dbReference type="InterPro" id="IPR042088">
    <property type="entry name" value="OligoPept_F_C"/>
</dbReference>
<dbReference type="GO" id="GO:0004222">
    <property type="term" value="F:metalloendopeptidase activity"/>
    <property type="evidence" value="ECO:0007669"/>
    <property type="project" value="UniProtKB-UniRule"/>
</dbReference>
<comment type="function">
    <text evidence="6">Has oligopeptidase activity and degrades a variety of small bioactive peptides.</text>
</comment>
<comment type="cofactor">
    <cofactor evidence="6">
        <name>Zn(2+)</name>
        <dbReference type="ChEBI" id="CHEBI:29105"/>
    </cofactor>
    <text evidence="6">Binds 1 zinc ion.</text>
</comment>
<evidence type="ECO:0000256" key="3">
    <source>
        <dbReference type="ARBA" id="ARBA00022801"/>
    </source>
</evidence>
<dbReference type="AlphaFoldDB" id="A0A9D1GRW1"/>
<dbReference type="PANTHER" id="PTHR11804:SF84">
    <property type="entry name" value="SACCHAROLYSIN"/>
    <property type="match status" value="1"/>
</dbReference>
<dbReference type="NCBIfam" id="TIGR00181">
    <property type="entry name" value="pepF"/>
    <property type="match status" value="1"/>
</dbReference>
<evidence type="ECO:0000256" key="1">
    <source>
        <dbReference type="ARBA" id="ARBA00022670"/>
    </source>
</evidence>
<evidence type="ECO:0000259" key="8">
    <source>
        <dbReference type="Pfam" id="PF08439"/>
    </source>
</evidence>
<dbReference type="PANTHER" id="PTHR11804">
    <property type="entry name" value="PROTEASE M3 THIMET OLIGOPEPTIDASE-RELATED"/>
    <property type="match status" value="1"/>
</dbReference>
<dbReference type="GO" id="GO:0046872">
    <property type="term" value="F:metal ion binding"/>
    <property type="evidence" value="ECO:0007669"/>
    <property type="project" value="UniProtKB-UniRule"/>
</dbReference>
<evidence type="ECO:0000313" key="9">
    <source>
        <dbReference type="EMBL" id="HIT49616.1"/>
    </source>
</evidence>
<name>A0A9D1GRW1_9MOLU</name>
<reference evidence="9" key="1">
    <citation type="submission" date="2020-10" db="EMBL/GenBank/DDBJ databases">
        <authorList>
            <person name="Gilroy R."/>
        </authorList>
    </citation>
    <scope>NUCLEOTIDE SEQUENCE</scope>
    <source>
        <strain evidence="9">ChiW17-6978</strain>
    </source>
</reference>
<feature type="domain" description="Peptidase M3A/M3B catalytic" evidence="7">
    <location>
        <begin position="194"/>
        <end position="570"/>
    </location>
</feature>
<dbReference type="EC" id="3.4.24.-" evidence="6"/>
<reference evidence="9" key="2">
    <citation type="journal article" date="2021" name="PeerJ">
        <title>Extensive microbial diversity within the chicken gut microbiome revealed by metagenomics and culture.</title>
        <authorList>
            <person name="Gilroy R."/>
            <person name="Ravi A."/>
            <person name="Getino M."/>
            <person name="Pursley I."/>
            <person name="Horton D.L."/>
            <person name="Alikhan N.F."/>
            <person name="Baker D."/>
            <person name="Gharbi K."/>
            <person name="Hall N."/>
            <person name="Watson M."/>
            <person name="Adriaenssens E.M."/>
            <person name="Foster-Nyarko E."/>
            <person name="Jarju S."/>
            <person name="Secka A."/>
            <person name="Antonio M."/>
            <person name="Oren A."/>
            <person name="Chaudhuri R.R."/>
            <person name="La Ragione R."/>
            <person name="Hildebrand F."/>
            <person name="Pallen M.J."/>
        </authorList>
    </citation>
    <scope>NUCLEOTIDE SEQUENCE</scope>
    <source>
        <strain evidence="9">ChiW17-6978</strain>
    </source>
</reference>
<dbReference type="InterPro" id="IPR004438">
    <property type="entry name" value="Peptidase_M3B"/>
</dbReference>
<dbReference type="GO" id="GO:0006508">
    <property type="term" value="P:proteolysis"/>
    <property type="evidence" value="ECO:0007669"/>
    <property type="project" value="UniProtKB-KW"/>
</dbReference>
<organism evidence="9 10">
    <name type="scientific">Candidatus Pelethenecus faecipullorum</name>
    <dbReference type="NCBI Taxonomy" id="2840900"/>
    <lineage>
        <taxon>Bacteria</taxon>
        <taxon>Bacillati</taxon>
        <taxon>Mycoplasmatota</taxon>
        <taxon>Mollicutes</taxon>
        <taxon>Candidatus Pelethenecus</taxon>
    </lineage>
</organism>
<dbReference type="InterPro" id="IPR013647">
    <property type="entry name" value="OligopepF_N_dom"/>
</dbReference>
<proteinExistence type="inferred from homology"/>
<dbReference type="EMBL" id="DVLF01000039">
    <property type="protein sequence ID" value="HIT49616.1"/>
    <property type="molecule type" value="Genomic_DNA"/>
</dbReference>
<feature type="domain" description="Oligopeptidase F N-terminal" evidence="8">
    <location>
        <begin position="102"/>
        <end position="168"/>
    </location>
</feature>
<dbReference type="GO" id="GO:0006518">
    <property type="term" value="P:peptide metabolic process"/>
    <property type="evidence" value="ECO:0007669"/>
    <property type="project" value="TreeGrafter"/>
</dbReference>
<evidence type="ECO:0000256" key="4">
    <source>
        <dbReference type="ARBA" id="ARBA00022833"/>
    </source>
</evidence>
<comment type="caution">
    <text evidence="9">The sequence shown here is derived from an EMBL/GenBank/DDBJ whole genome shotgun (WGS) entry which is preliminary data.</text>
</comment>
<gene>
    <name evidence="9" type="primary">pepF</name>
    <name evidence="9" type="ORF">IAD46_01180</name>
</gene>
<dbReference type="Pfam" id="PF08439">
    <property type="entry name" value="Peptidase_M3_N"/>
    <property type="match status" value="1"/>
</dbReference>
<accession>A0A9D1GRW1</accession>
<sequence>MSDQWNLELIYPSLSDWETDFKTAEKDILSYESLKGTFHTKEGLLQYAKIQRTCSERISKLYTYAMMAYDLNQKDTAAYQNYQRIYSLYNAWMVQTSFIEPELISIGKETVFQLLDEEKELSVLRYRMDQLFRNQTHYLDAKSEGLMANYNEALGKFNQLYDQLAVADNTSSQISLSDGSVLEVNESNFQYYLEQLSNQEDRKKVFEAIYLFYEKHKNTFAGIYSGILASEMAVVKNRGYGSILESHLDRNAIPVEVVMSLIETAKTHAEPLKEYYALRKSFFHLEHLHTYDRFLKFATSQRKYSYQEAKEMVLDACRILGDDYYQHAQKVLEDGRVSVYASDGKRTGAYSTSLYQEGAFILLNHNDNLESAFTIAHEAGHSIHSLYANEHQPLETADYEIFVAEIASTFNEQLFLDYRMSHSEDKTEKIVLLQQAIDNIVATFYRQTLFADFEYQAHRLAEQNEPITAQALEAIMEQLYLDYYGIDLKTEPYKNNVWAYIPHFFHTPFYVYQYATSFAASMAIYEKVKNQEKGALEQYLSMLSKGGSDYPVNLVLQGGVDLRKPEPFLAVVHRLQELLDELKKLLQ</sequence>
<dbReference type="SUPFAM" id="SSF55486">
    <property type="entry name" value="Metalloproteases ('zincins'), catalytic domain"/>
    <property type="match status" value="1"/>
</dbReference>
<dbReference type="InterPro" id="IPR001567">
    <property type="entry name" value="Pept_M3A_M3B_dom"/>
</dbReference>
<dbReference type="Proteomes" id="UP000886758">
    <property type="component" value="Unassembled WGS sequence"/>
</dbReference>
<dbReference type="Pfam" id="PF01432">
    <property type="entry name" value="Peptidase_M3"/>
    <property type="match status" value="1"/>
</dbReference>
<keyword evidence="4 6" id="KW-0862">Zinc</keyword>
<keyword evidence="5 6" id="KW-0482">Metalloprotease</keyword>
<evidence type="ECO:0000259" key="7">
    <source>
        <dbReference type="Pfam" id="PF01432"/>
    </source>
</evidence>
<keyword evidence="1 6" id="KW-0645">Protease</keyword>
<evidence type="ECO:0000313" key="10">
    <source>
        <dbReference type="Proteomes" id="UP000886758"/>
    </source>
</evidence>
<dbReference type="CDD" id="cd09608">
    <property type="entry name" value="M3B_PepF"/>
    <property type="match status" value="1"/>
</dbReference>
<protein>
    <recommendedName>
        <fullName evidence="6">Oligopeptidase F</fullName>
        <ecNumber evidence="6">3.4.24.-</ecNumber>
    </recommendedName>
</protein>
<dbReference type="Gene3D" id="1.10.287.830">
    <property type="entry name" value="putative peptidase helix hairpin domain like"/>
    <property type="match status" value="1"/>
</dbReference>
<dbReference type="Gene3D" id="1.20.140.70">
    <property type="entry name" value="Oligopeptidase f, N-terminal domain"/>
    <property type="match status" value="1"/>
</dbReference>
<comment type="similarity">
    <text evidence="6">Belongs to the peptidase M3B family.</text>
</comment>
<evidence type="ECO:0000256" key="6">
    <source>
        <dbReference type="RuleBase" id="RU368091"/>
    </source>
</evidence>
<dbReference type="InterPro" id="IPR045090">
    <property type="entry name" value="Pept_M3A_M3B"/>
</dbReference>
<dbReference type="Gene3D" id="1.10.1370.20">
    <property type="entry name" value="Oligoendopeptidase f, C-terminal domain"/>
    <property type="match status" value="1"/>
</dbReference>